<dbReference type="InterPro" id="IPR051675">
    <property type="entry name" value="Endo/Exo/Phosphatase_dom_1"/>
</dbReference>
<keyword evidence="2" id="KW-0675">Receptor</keyword>
<dbReference type="Gene3D" id="1.10.150.280">
    <property type="entry name" value="AF1531-like domain"/>
    <property type="match status" value="1"/>
</dbReference>
<dbReference type="Gene3D" id="3.10.560.10">
    <property type="entry name" value="Outer membrane lipoprotein wza domain like"/>
    <property type="match status" value="1"/>
</dbReference>
<dbReference type="InterPro" id="IPR010994">
    <property type="entry name" value="RuvA_2-like"/>
</dbReference>
<gene>
    <name evidence="2" type="ORF">LDD865_1264</name>
</gene>
<sequence>MNQSNERTEGKQKLQDLLAWLMDKKMYIVVVLLAAGGFYYANRQPAADNSALLSSSQSMSENSGQSLHLQSSSVSSVAASASSAASAANAEVVCDISGAVKHQGVYRLKNGARLEDLIEKAGGLTKDAQLQAINRSQLLKDQDKIYIPGKGDKMEAAQTANSAAASAPASSTSASASASSVSSSTSGAASGDLINLNTATASDLQKLNGIGEKKAEQIIAYRQEKGSFKSIDELKEVSGIGDKTFAAIKDQLTI</sequence>
<dbReference type="InterPro" id="IPR004509">
    <property type="entry name" value="Competence_ComEA_HhH"/>
</dbReference>
<dbReference type="PANTHER" id="PTHR21180:SF32">
    <property type="entry name" value="ENDONUCLEASE_EXONUCLEASE_PHOSPHATASE FAMILY DOMAIN-CONTAINING PROTEIN 1"/>
    <property type="match status" value="1"/>
</dbReference>
<dbReference type="Proteomes" id="UP001295440">
    <property type="component" value="Chromosome"/>
</dbReference>
<dbReference type="EMBL" id="OV915080">
    <property type="protein sequence ID" value="CAH1706421.1"/>
    <property type="molecule type" value="Genomic_DNA"/>
</dbReference>
<dbReference type="InterPro" id="IPR019554">
    <property type="entry name" value="Soluble_ligand-bd"/>
</dbReference>
<dbReference type="AlphaFoldDB" id="A0AAU9R1T6"/>
<dbReference type="GO" id="GO:0003677">
    <property type="term" value="F:DNA binding"/>
    <property type="evidence" value="ECO:0007669"/>
    <property type="project" value="InterPro"/>
</dbReference>
<evidence type="ECO:0000313" key="3">
    <source>
        <dbReference type="Proteomes" id="UP001295440"/>
    </source>
</evidence>
<dbReference type="RefSeq" id="WP_260368712.1">
    <property type="nucleotide sequence ID" value="NZ_OV915080.1"/>
</dbReference>
<dbReference type="Pfam" id="PF10531">
    <property type="entry name" value="SLBB"/>
    <property type="match status" value="1"/>
</dbReference>
<protein>
    <submittedName>
        <fullName evidence="2">Late competence protein ComEA, DNA receptor</fullName>
    </submittedName>
</protein>
<accession>A0AAU9R1T6</accession>
<feature type="domain" description="Helix-hairpin-helix DNA-binding motif class 1" evidence="1">
    <location>
        <begin position="232"/>
        <end position="251"/>
    </location>
</feature>
<proteinExistence type="predicted"/>
<dbReference type="GO" id="GO:0006281">
    <property type="term" value="P:DNA repair"/>
    <property type="evidence" value="ECO:0007669"/>
    <property type="project" value="InterPro"/>
</dbReference>
<dbReference type="SMART" id="SM00278">
    <property type="entry name" value="HhH1"/>
    <property type="match status" value="2"/>
</dbReference>
<organism evidence="2 3">
    <name type="scientific">Lactobacillus delbrueckii subsp. delbrueckii</name>
    <dbReference type="NCBI Taxonomy" id="83684"/>
    <lineage>
        <taxon>Bacteria</taxon>
        <taxon>Bacillati</taxon>
        <taxon>Bacillota</taxon>
        <taxon>Bacilli</taxon>
        <taxon>Lactobacillales</taxon>
        <taxon>Lactobacillaceae</taxon>
        <taxon>Lactobacillus</taxon>
    </lineage>
</organism>
<reference evidence="2" key="1">
    <citation type="submission" date="2022-02" db="EMBL/GenBank/DDBJ databases">
        <authorList>
            <person name="Deutsch MARIE S."/>
        </authorList>
    </citation>
    <scope>NUCLEOTIDE SEQUENCE</scope>
    <source>
        <strain evidence="2">CIRM-BIA865</strain>
    </source>
</reference>
<feature type="domain" description="Helix-hairpin-helix DNA-binding motif class 1" evidence="1">
    <location>
        <begin position="202"/>
        <end position="221"/>
    </location>
</feature>
<dbReference type="InterPro" id="IPR003583">
    <property type="entry name" value="Hlx-hairpin-Hlx_DNA-bd_motif"/>
</dbReference>
<evidence type="ECO:0000259" key="1">
    <source>
        <dbReference type="SMART" id="SM00278"/>
    </source>
</evidence>
<name>A0AAU9R1T6_9LACO</name>
<evidence type="ECO:0000313" key="2">
    <source>
        <dbReference type="EMBL" id="CAH1706421.1"/>
    </source>
</evidence>
<dbReference type="GO" id="GO:0015628">
    <property type="term" value="P:protein secretion by the type II secretion system"/>
    <property type="evidence" value="ECO:0007669"/>
    <property type="project" value="TreeGrafter"/>
</dbReference>
<dbReference type="SUPFAM" id="SSF47781">
    <property type="entry name" value="RuvA domain 2-like"/>
    <property type="match status" value="1"/>
</dbReference>
<dbReference type="Pfam" id="PF12836">
    <property type="entry name" value="HHH_3"/>
    <property type="match status" value="1"/>
</dbReference>
<dbReference type="NCBIfam" id="TIGR00426">
    <property type="entry name" value="competence protein ComEA helix-hairpin-helix repeat region"/>
    <property type="match status" value="1"/>
</dbReference>
<dbReference type="PANTHER" id="PTHR21180">
    <property type="entry name" value="ENDONUCLEASE/EXONUCLEASE/PHOSPHATASE FAMILY DOMAIN-CONTAINING PROTEIN 1"/>
    <property type="match status" value="1"/>
</dbReference>
<dbReference type="GO" id="GO:0015627">
    <property type="term" value="C:type II protein secretion system complex"/>
    <property type="evidence" value="ECO:0007669"/>
    <property type="project" value="TreeGrafter"/>
</dbReference>